<dbReference type="Gene3D" id="3.40.50.300">
    <property type="entry name" value="P-loop containing nucleotide triphosphate hydrolases"/>
    <property type="match status" value="1"/>
</dbReference>
<dbReference type="RefSeq" id="XP_002788591.1">
    <property type="nucleotide sequence ID" value="XM_002788545.1"/>
</dbReference>
<dbReference type="AlphaFoldDB" id="C5K4W5"/>
<dbReference type="GO" id="GO:0004386">
    <property type="term" value="F:helicase activity"/>
    <property type="evidence" value="ECO:0007669"/>
    <property type="project" value="UniProtKB-KW"/>
</dbReference>
<dbReference type="SMART" id="SM00490">
    <property type="entry name" value="HELICc"/>
    <property type="match status" value="1"/>
</dbReference>
<dbReference type="Proteomes" id="UP000007800">
    <property type="component" value="Unassembled WGS sequence"/>
</dbReference>
<protein>
    <submittedName>
        <fullName evidence="5">DNA repair helicase, putative</fullName>
    </submittedName>
</protein>
<dbReference type="GO" id="GO:0005634">
    <property type="term" value="C:nucleus"/>
    <property type="evidence" value="ECO:0007669"/>
    <property type="project" value="TreeGrafter"/>
</dbReference>
<evidence type="ECO:0000259" key="4">
    <source>
        <dbReference type="PROSITE" id="PS51194"/>
    </source>
</evidence>
<proteinExistence type="predicted"/>
<dbReference type="PANTHER" id="PTHR45626:SF12">
    <property type="entry name" value="DNA REPAIR PROTEIN RAD16"/>
    <property type="match status" value="1"/>
</dbReference>
<dbReference type="Pfam" id="PF00271">
    <property type="entry name" value="Helicase_C"/>
    <property type="match status" value="1"/>
</dbReference>
<dbReference type="GO" id="GO:0008094">
    <property type="term" value="F:ATP-dependent activity, acting on DNA"/>
    <property type="evidence" value="ECO:0007669"/>
    <property type="project" value="TreeGrafter"/>
</dbReference>
<dbReference type="CDD" id="cd18793">
    <property type="entry name" value="SF2_C_SNF"/>
    <property type="match status" value="1"/>
</dbReference>
<keyword evidence="1" id="KW-0547">Nucleotide-binding</keyword>
<dbReference type="GeneID" id="9053938"/>
<feature type="domain" description="Helicase C-terminal" evidence="4">
    <location>
        <begin position="62"/>
        <end position="226"/>
    </location>
</feature>
<dbReference type="InParanoid" id="C5K4W5"/>
<evidence type="ECO:0000313" key="6">
    <source>
        <dbReference type="Proteomes" id="UP000007800"/>
    </source>
</evidence>
<dbReference type="EMBL" id="GG670562">
    <property type="protein sequence ID" value="EER20387.1"/>
    <property type="molecule type" value="Genomic_DNA"/>
</dbReference>
<dbReference type="InterPro" id="IPR027417">
    <property type="entry name" value="P-loop_NTPase"/>
</dbReference>
<gene>
    <name evidence="5" type="ORF">Pmar_PMAR010121</name>
</gene>
<evidence type="ECO:0000313" key="5">
    <source>
        <dbReference type="EMBL" id="EER20387.1"/>
    </source>
</evidence>
<keyword evidence="2" id="KW-0378">Hydrolase</keyword>
<dbReference type="OrthoDB" id="448448at2759"/>
<sequence>MTYECSSCTQSLKSGVAISRLVTESSLSDSNSVDTFLESPRLVRKNTIMGRIPSREVLESGKVKVVLDTVQSMLNEDATNKFLIFFQFTSLLEITKEEIERRGLGSCGVSNASCGQQRSLLWDPFLVQEASFNILLISLRAAGEGINLQAANKAFVIDPWWNPAAELQAVQRAHRLGQTRRVDVVKFVVTNTIEERIRTLQRKKQLAADTTVGGDENASYHLQQLSLQDLKFLFKV</sequence>
<dbReference type="OMA" id="KNTIMGR"/>
<dbReference type="PANTHER" id="PTHR45626">
    <property type="entry name" value="TRANSCRIPTION TERMINATION FACTOR 2-RELATED"/>
    <property type="match status" value="1"/>
</dbReference>
<keyword evidence="3" id="KW-0067">ATP-binding</keyword>
<evidence type="ECO:0000256" key="1">
    <source>
        <dbReference type="ARBA" id="ARBA00022741"/>
    </source>
</evidence>
<dbReference type="InterPro" id="IPR001650">
    <property type="entry name" value="Helicase_C-like"/>
</dbReference>
<evidence type="ECO:0000256" key="3">
    <source>
        <dbReference type="ARBA" id="ARBA00022840"/>
    </source>
</evidence>
<dbReference type="GO" id="GO:0006289">
    <property type="term" value="P:nucleotide-excision repair"/>
    <property type="evidence" value="ECO:0007669"/>
    <property type="project" value="TreeGrafter"/>
</dbReference>
<evidence type="ECO:0000256" key="2">
    <source>
        <dbReference type="ARBA" id="ARBA00022801"/>
    </source>
</evidence>
<reference evidence="5 6" key="1">
    <citation type="submission" date="2008-07" db="EMBL/GenBank/DDBJ databases">
        <authorList>
            <person name="El-Sayed N."/>
            <person name="Caler E."/>
            <person name="Inman J."/>
            <person name="Amedeo P."/>
            <person name="Hass B."/>
            <person name="Wortman J."/>
        </authorList>
    </citation>
    <scope>NUCLEOTIDE SEQUENCE [LARGE SCALE GENOMIC DNA]</scope>
    <source>
        <strain evidence="6">ATCC 50983 / TXsc</strain>
    </source>
</reference>
<dbReference type="InterPro" id="IPR050628">
    <property type="entry name" value="SNF2_RAD54_helicase_TF"/>
</dbReference>
<dbReference type="GO" id="GO:0016787">
    <property type="term" value="F:hydrolase activity"/>
    <property type="evidence" value="ECO:0007669"/>
    <property type="project" value="UniProtKB-KW"/>
</dbReference>
<dbReference type="GO" id="GO:0005524">
    <property type="term" value="F:ATP binding"/>
    <property type="evidence" value="ECO:0007669"/>
    <property type="project" value="UniProtKB-KW"/>
</dbReference>
<organism evidence="6">
    <name type="scientific">Perkinsus marinus (strain ATCC 50983 / TXsc)</name>
    <dbReference type="NCBI Taxonomy" id="423536"/>
    <lineage>
        <taxon>Eukaryota</taxon>
        <taxon>Sar</taxon>
        <taxon>Alveolata</taxon>
        <taxon>Perkinsozoa</taxon>
        <taxon>Perkinsea</taxon>
        <taxon>Perkinsida</taxon>
        <taxon>Perkinsidae</taxon>
        <taxon>Perkinsus</taxon>
    </lineage>
</organism>
<dbReference type="PROSITE" id="PS51194">
    <property type="entry name" value="HELICASE_CTER"/>
    <property type="match status" value="1"/>
</dbReference>
<name>C5K4W5_PERM5</name>
<keyword evidence="6" id="KW-1185">Reference proteome</keyword>
<dbReference type="InterPro" id="IPR049730">
    <property type="entry name" value="SNF2/RAD54-like_C"/>
</dbReference>
<accession>C5K4W5</accession>
<dbReference type="SUPFAM" id="SSF52540">
    <property type="entry name" value="P-loop containing nucleoside triphosphate hydrolases"/>
    <property type="match status" value="1"/>
</dbReference>
<keyword evidence="5" id="KW-0347">Helicase</keyword>